<evidence type="ECO:0000256" key="1">
    <source>
        <dbReference type="ARBA" id="ARBA00022908"/>
    </source>
</evidence>
<gene>
    <name evidence="7" type="ORF">HYN69_04565</name>
</gene>
<dbReference type="Gene3D" id="1.10.443.10">
    <property type="entry name" value="Intergrase catalytic core"/>
    <property type="match status" value="1"/>
</dbReference>
<keyword evidence="8" id="KW-1185">Reference proteome</keyword>
<keyword evidence="1" id="KW-0229">DNA integration</keyword>
<organism evidence="7 8">
    <name type="scientific">Paragemmobacter aquarius</name>
    <dbReference type="NCBI Taxonomy" id="2169400"/>
    <lineage>
        <taxon>Bacteria</taxon>
        <taxon>Pseudomonadati</taxon>
        <taxon>Pseudomonadota</taxon>
        <taxon>Alphaproteobacteria</taxon>
        <taxon>Rhodobacterales</taxon>
        <taxon>Paracoccaceae</taxon>
        <taxon>Paragemmobacter</taxon>
    </lineage>
</organism>
<evidence type="ECO:0000256" key="2">
    <source>
        <dbReference type="ARBA" id="ARBA00023125"/>
    </source>
</evidence>
<evidence type="ECO:0008006" key="9">
    <source>
        <dbReference type="Google" id="ProtNLM"/>
    </source>
</evidence>
<protein>
    <recommendedName>
        <fullName evidence="9">Tyr recombinase domain-containing protein</fullName>
    </recommendedName>
</protein>
<evidence type="ECO:0000313" key="7">
    <source>
        <dbReference type="EMBL" id="AWB47880.1"/>
    </source>
</evidence>
<evidence type="ECO:0000259" key="6">
    <source>
        <dbReference type="PROSITE" id="PS51900"/>
    </source>
</evidence>
<sequence length="421" mass="48388">MAHRTVPIPETVEKVKGYGTLTIFQMEASPYWYARFFEDGKIRKKSTKKIHKVEAIAEAKKFFGELQGLKFGEAPGSKKHTFAYVARSHFEETKARQQRDEISRSKLNFDEVRLEKDILPALGKQLAEDVDYMAISRYLNKLSAPPRNLSSASLKIHLSHIKTILKHAQQLRVIAHLPAFPKLSTVDSPRAWFTAHEYNVLHNTAKANIGRTFPQVATTGEQLRNITLTAELYDLIIFMVNTFIRPTDIRVLKHKDITIKKGDSPYLRLAHGKTKGHSDPMVSMPAAVKVYERLLARQKEEGFGRPDDYVFQPEFNEERQRSYALRSLHRQFDQLLILTKLKTNNQNKPRSLYSLRHTSIMLRLVNGDGIDSLVLARNARTSVEMIDRFYARPLTGEMKVDMLHSRKKKKKVVEEGYDDVG</sequence>
<dbReference type="GO" id="GO:0006310">
    <property type="term" value="P:DNA recombination"/>
    <property type="evidence" value="ECO:0007669"/>
    <property type="project" value="UniProtKB-KW"/>
</dbReference>
<proteinExistence type="predicted"/>
<dbReference type="EMBL" id="CP028918">
    <property type="protein sequence ID" value="AWB47880.1"/>
    <property type="molecule type" value="Genomic_DNA"/>
</dbReference>
<dbReference type="PROSITE" id="PS51898">
    <property type="entry name" value="TYR_RECOMBINASE"/>
    <property type="match status" value="1"/>
</dbReference>
<evidence type="ECO:0000256" key="4">
    <source>
        <dbReference type="PROSITE-ProRule" id="PRU01248"/>
    </source>
</evidence>
<feature type="domain" description="Core-binding (CB)" evidence="6">
    <location>
        <begin position="80"/>
        <end position="169"/>
    </location>
</feature>
<dbReference type="InterPro" id="IPR010998">
    <property type="entry name" value="Integrase_recombinase_N"/>
</dbReference>
<dbReference type="Proteomes" id="UP000244496">
    <property type="component" value="Chromosome"/>
</dbReference>
<evidence type="ECO:0000313" key="8">
    <source>
        <dbReference type="Proteomes" id="UP000244496"/>
    </source>
</evidence>
<keyword evidence="2 4" id="KW-0238">DNA-binding</keyword>
<dbReference type="SUPFAM" id="SSF56349">
    <property type="entry name" value="DNA breaking-rejoining enzymes"/>
    <property type="match status" value="1"/>
</dbReference>
<dbReference type="GO" id="GO:0015074">
    <property type="term" value="P:DNA integration"/>
    <property type="evidence" value="ECO:0007669"/>
    <property type="project" value="UniProtKB-KW"/>
</dbReference>
<dbReference type="PROSITE" id="PS51900">
    <property type="entry name" value="CB"/>
    <property type="match status" value="1"/>
</dbReference>
<dbReference type="InterPro" id="IPR002104">
    <property type="entry name" value="Integrase_catalytic"/>
</dbReference>
<evidence type="ECO:0000256" key="3">
    <source>
        <dbReference type="ARBA" id="ARBA00023172"/>
    </source>
</evidence>
<dbReference type="RefSeq" id="WP_108434705.1">
    <property type="nucleotide sequence ID" value="NZ_CP028918.1"/>
</dbReference>
<dbReference type="KEGG" id="geh:HYN69_04565"/>
<dbReference type="OrthoDB" id="102994at2"/>
<dbReference type="InterPro" id="IPR011010">
    <property type="entry name" value="DNA_brk_join_enz"/>
</dbReference>
<keyword evidence="3" id="KW-0233">DNA recombination</keyword>
<name>A0A2S0UJH6_9RHOB</name>
<reference evidence="7 8" key="1">
    <citation type="submission" date="2018-04" db="EMBL/GenBank/DDBJ databases">
        <title>Genome sequencing of Gemmobacter.</title>
        <authorList>
            <person name="Yi H."/>
            <person name="Baek M.-G."/>
        </authorList>
    </citation>
    <scope>NUCLEOTIDE SEQUENCE [LARGE SCALE GENOMIC DNA]</scope>
    <source>
        <strain evidence="7 8">HYN0069</strain>
    </source>
</reference>
<accession>A0A2S0UJH6</accession>
<dbReference type="InterPro" id="IPR013762">
    <property type="entry name" value="Integrase-like_cat_sf"/>
</dbReference>
<dbReference type="InterPro" id="IPR044068">
    <property type="entry name" value="CB"/>
</dbReference>
<dbReference type="GO" id="GO:0003677">
    <property type="term" value="F:DNA binding"/>
    <property type="evidence" value="ECO:0007669"/>
    <property type="project" value="UniProtKB-UniRule"/>
</dbReference>
<feature type="domain" description="Tyr recombinase" evidence="5">
    <location>
        <begin position="212"/>
        <end position="404"/>
    </location>
</feature>
<dbReference type="Gene3D" id="1.10.150.130">
    <property type="match status" value="1"/>
</dbReference>
<evidence type="ECO:0000259" key="5">
    <source>
        <dbReference type="PROSITE" id="PS51898"/>
    </source>
</evidence>
<dbReference type="AlphaFoldDB" id="A0A2S0UJH6"/>